<protein>
    <submittedName>
        <fullName evidence="1">Uncharacterized protein</fullName>
    </submittedName>
</protein>
<dbReference type="EMBL" id="JARACI010000635">
    <property type="protein sequence ID" value="MDD9205736.1"/>
    <property type="molecule type" value="Genomic_DNA"/>
</dbReference>
<dbReference type="Proteomes" id="UP001165561">
    <property type="component" value="Unassembled WGS sequence"/>
</dbReference>
<name>A0ABT5TXY5_9MICO</name>
<evidence type="ECO:0000313" key="2">
    <source>
        <dbReference type="Proteomes" id="UP001165561"/>
    </source>
</evidence>
<comment type="caution">
    <text evidence="1">The sequence shown here is derived from an EMBL/GenBank/DDBJ whole genome shotgun (WGS) entry which is preliminary data.</text>
</comment>
<proteinExistence type="predicted"/>
<keyword evidence="2" id="KW-1185">Reference proteome</keyword>
<evidence type="ECO:0000313" key="1">
    <source>
        <dbReference type="EMBL" id="MDD9205736.1"/>
    </source>
</evidence>
<sequence>MLVYYEAGLAHGFDLGYRAAQRAEEARWAAIAATIHQTARAEPYDQLCERRGEPDRAQTQRHILNDRDIW</sequence>
<organism evidence="1 2">
    <name type="scientific">Georgenia halotolerans</name>
    <dbReference type="NCBI Taxonomy" id="3028317"/>
    <lineage>
        <taxon>Bacteria</taxon>
        <taxon>Bacillati</taxon>
        <taxon>Actinomycetota</taxon>
        <taxon>Actinomycetes</taxon>
        <taxon>Micrococcales</taxon>
        <taxon>Bogoriellaceae</taxon>
        <taxon>Georgenia</taxon>
    </lineage>
</organism>
<accession>A0ABT5TXY5</accession>
<reference evidence="1" key="1">
    <citation type="submission" date="2023-02" db="EMBL/GenBank/DDBJ databases">
        <title>Georgenia sp.10Sc9-8, isolated from a soil sample collected from the Taklamakan desert.</title>
        <authorList>
            <person name="Liu S."/>
        </authorList>
    </citation>
    <scope>NUCLEOTIDE SEQUENCE</scope>
    <source>
        <strain evidence="1">10Sc9-8</strain>
    </source>
</reference>
<gene>
    <name evidence="1" type="ORF">PU560_04545</name>
</gene>